<name>A0A1V4HSC8_9BACL</name>
<dbReference type="Proteomes" id="UP000190626">
    <property type="component" value="Unassembled WGS sequence"/>
</dbReference>
<organism evidence="3 4">
    <name type="scientific">Paenibacillus ferrarius</name>
    <dbReference type="NCBI Taxonomy" id="1469647"/>
    <lineage>
        <taxon>Bacteria</taxon>
        <taxon>Bacillati</taxon>
        <taxon>Bacillota</taxon>
        <taxon>Bacilli</taxon>
        <taxon>Bacillales</taxon>
        <taxon>Paenibacillaceae</taxon>
        <taxon>Paenibacillus</taxon>
    </lineage>
</organism>
<evidence type="ECO:0000259" key="1">
    <source>
        <dbReference type="Pfam" id="PF10881"/>
    </source>
</evidence>
<sequence length="439" mass="51614">MIKETRVYVTLNGKHTKHYENLKYEIPRRRDKWGSYGFVQGTQIYVKIEDLPIKSEVIVTKICDYCFGESPCSYVTLIKGRQYIAKDCCDKVECVGQKIKEVNDIRPINKRRINDEKELEIGRSLSERFPEIATQYHPVLNKKPPDKISYGSDKMYWWICRDNPEHIWDDSAKHRTLGDRGCPFCRGMRINHTNCLRTTHPYLISEWHPTKNSEITPDNVSFGSLKMTWWLCPICTSSYDMPVAMRASAGQNCPYCAGSRVNETNCLATFYPELLREWNHELNIGATPYSITKSSAKKVWWKCSSCSWSWEAAPESRTNMKSGCPKCNSTDGEKEVMVALDKRNIKYKFQYSFSDLRSPKDYPMRYDFAIYDDNKNIKYIIEYDDPYHFKDERGRLHKKTVEYDKIKNEYCEIKGIKLLRIPYWDFQCIDDIIEKIHST</sequence>
<feature type="domain" description="Treble clef zinc finger" evidence="2">
    <location>
        <begin position="274"/>
        <end position="329"/>
    </location>
</feature>
<evidence type="ECO:0000313" key="4">
    <source>
        <dbReference type="Proteomes" id="UP000190626"/>
    </source>
</evidence>
<evidence type="ECO:0000259" key="2">
    <source>
        <dbReference type="Pfam" id="PF14311"/>
    </source>
</evidence>
<protein>
    <recommendedName>
        <fullName evidence="5">Zinc-ribbon domain-containing protein</fullName>
    </recommendedName>
</protein>
<dbReference type="RefSeq" id="WP_079408773.1">
    <property type="nucleotide sequence ID" value="NZ_MBTG01000001.1"/>
</dbReference>
<comment type="caution">
    <text evidence="3">The sequence shown here is derived from an EMBL/GenBank/DDBJ whole genome shotgun (WGS) entry which is preliminary data.</text>
</comment>
<gene>
    <name evidence="3" type="ORF">BC351_00610</name>
</gene>
<dbReference type="OrthoDB" id="583824at2"/>
<dbReference type="PANTHER" id="PTHR37317:SF1">
    <property type="entry name" value="ZINC-RIBBON DOMAIN-CONTAINING PROTEIN-RELATED"/>
    <property type="match status" value="1"/>
</dbReference>
<feature type="domain" description="Treble clef zinc finger" evidence="2">
    <location>
        <begin position="132"/>
        <end position="187"/>
    </location>
</feature>
<evidence type="ECO:0008006" key="5">
    <source>
        <dbReference type="Google" id="ProtNLM"/>
    </source>
</evidence>
<dbReference type="Pfam" id="PF10881">
    <property type="entry name" value="DUF2726"/>
    <property type="match status" value="1"/>
</dbReference>
<dbReference type="Pfam" id="PF14311">
    <property type="entry name" value="DUF4379"/>
    <property type="match status" value="3"/>
</dbReference>
<feature type="domain" description="DUF2726" evidence="1">
    <location>
        <begin position="365"/>
        <end position="436"/>
    </location>
</feature>
<dbReference type="InterPro" id="IPR024402">
    <property type="entry name" value="DUF2726"/>
</dbReference>
<dbReference type="InterPro" id="IPR025487">
    <property type="entry name" value="DUF4379"/>
</dbReference>
<dbReference type="EMBL" id="MBTG01000001">
    <property type="protein sequence ID" value="OPH61776.1"/>
    <property type="molecule type" value="Genomic_DNA"/>
</dbReference>
<keyword evidence="4" id="KW-1185">Reference proteome</keyword>
<reference evidence="4" key="1">
    <citation type="submission" date="2016-07" db="EMBL/GenBank/DDBJ databases">
        <authorList>
            <person name="Florea S."/>
            <person name="Webb J.S."/>
            <person name="Jaromczyk J."/>
            <person name="Schardl C.L."/>
        </authorList>
    </citation>
    <scope>NUCLEOTIDE SEQUENCE [LARGE SCALE GENOMIC DNA]</scope>
    <source>
        <strain evidence="4">CY1</strain>
    </source>
</reference>
<evidence type="ECO:0000313" key="3">
    <source>
        <dbReference type="EMBL" id="OPH61776.1"/>
    </source>
</evidence>
<dbReference type="Gene3D" id="3.40.960.10">
    <property type="entry name" value="VSR Endonuclease"/>
    <property type="match status" value="1"/>
</dbReference>
<dbReference type="AlphaFoldDB" id="A0A1V4HSC8"/>
<proteinExistence type="predicted"/>
<accession>A0A1V4HSC8</accession>
<dbReference type="STRING" id="1469647.BC351_00610"/>
<feature type="domain" description="Treble clef zinc finger" evidence="2">
    <location>
        <begin position="203"/>
        <end position="258"/>
    </location>
</feature>
<dbReference type="PANTHER" id="PTHR37317">
    <property type="entry name" value="BLR8090 PROTEIN"/>
    <property type="match status" value="1"/>
</dbReference>